<dbReference type="PANTHER" id="PTHR43081">
    <property type="entry name" value="ADENYLATE CYCLASE, TERMINAL-DIFFERENTIATION SPECIFIC-RELATED"/>
    <property type="match status" value="1"/>
</dbReference>
<keyword evidence="2" id="KW-0472">Membrane</keyword>
<dbReference type="InterPro" id="IPR050697">
    <property type="entry name" value="Adenylyl/Guanylyl_Cyclase_3/4"/>
</dbReference>
<evidence type="ECO:0000256" key="1">
    <source>
        <dbReference type="ARBA" id="ARBA00005381"/>
    </source>
</evidence>
<dbReference type="InterPro" id="IPR001054">
    <property type="entry name" value="A/G_cyclase"/>
</dbReference>
<accession>A0A9D9I250</accession>
<dbReference type="Pfam" id="PF05226">
    <property type="entry name" value="CHASE2"/>
    <property type="match status" value="1"/>
</dbReference>
<evidence type="ECO:0000313" key="4">
    <source>
        <dbReference type="EMBL" id="MBO8464260.1"/>
    </source>
</evidence>
<gene>
    <name evidence="4" type="ORF">IAC13_10045</name>
</gene>
<dbReference type="Pfam" id="PF00211">
    <property type="entry name" value="Guanylate_cyc"/>
    <property type="match status" value="1"/>
</dbReference>
<feature type="domain" description="Guanylate cyclase" evidence="3">
    <location>
        <begin position="420"/>
        <end position="552"/>
    </location>
</feature>
<dbReference type="PROSITE" id="PS50125">
    <property type="entry name" value="GUANYLATE_CYCLASE_2"/>
    <property type="match status" value="1"/>
</dbReference>
<protein>
    <submittedName>
        <fullName evidence="4">Adenylate/guanylate cyclase domain-containing protein</fullName>
    </submittedName>
</protein>
<proteinExistence type="inferred from homology"/>
<dbReference type="InterPro" id="IPR029787">
    <property type="entry name" value="Nucleotide_cyclase"/>
</dbReference>
<keyword evidence="2" id="KW-0812">Transmembrane</keyword>
<dbReference type="GO" id="GO:0004016">
    <property type="term" value="F:adenylate cyclase activity"/>
    <property type="evidence" value="ECO:0007669"/>
    <property type="project" value="UniProtKB-ARBA"/>
</dbReference>
<dbReference type="GO" id="GO:0006171">
    <property type="term" value="P:cAMP biosynthetic process"/>
    <property type="evidence" value="ECO:0007669"/>
    <property type="project" value="TreeGrafter"/>
</dbReference>
<dbReference type="Gene3D" id="3.30.70.1230">
    <property type="entry name" value="Nucleotide cyclase"/>
    <property type="match status" value="1"/>
</dbReference>
<evidence type="ECO:0000313" key="5">
    <source>
        <dbReference type="Proteomes" id="UP000823618"/>
    </source>
</evidence>
<keyword evidence="2" id="KW-1133">Transmembrane helix</keyword>
<dbReference type="EMBL" id="JADIML010000288">
    <property type="protein sequence ID" value="MBO8464260.1"/>
    <property type="molecule type" value="Genomic_DNA"/>
</dbReference>
<organism evidence="4 5">
    <name type="scientific">Candidatus Scybalomonas excrementavium</name>
    <dbReference type="NCBI Taxonomy" id="2840943"/>
    <lineage>
        <taxon>Bacteria</taxon>
        <taxon>Bacillati</taxon>
        <taxon>Bacillota</taxon>
        <taxon>Clostridia</taxon>
        <taxon>Lachnospirales</taxon>
        <taxon>Lachnospiraceae</taxon>
        <taxon>Lachnospiraceae incertae sedis</taxon>
        <taxon>Candidatus Scybalomonas</taxon>
    </lineage>
</organism>
<feature type="transmembrane region" description="Helical" evidence="2">
    <location>
        <begin position="354"/>
        <end position="378"/>
    </location>
</feature>
<dbReference type="AlphaFoldDB" id="A0A9D9I250"/>
<evidence type="ECO:0000259" key="3">
    <source>
        <dbReference type="PROSITE" id="PS50125"/>
    </source>
</evidence>
<dbReference type="SMART" id="SM01080">
    <property type="entry name" value="CHASE2"/>
    <property type="match status" value="1"/>
</dbReference>
<dbReference type="PANTHER" id="PTHR43081:SF1">
    <property type="entry name" value="ADENYLATE CYCLASE, TERMINAL-DIFFERENTIATION SPECIFIC"/>
    <property type="match status" value="1"/>
</dbReference>
<feature type="transmembrane region" description="Helical" evidence="2">
    <location>
        <begin position="329"/>
        <end position="348"/>
    </location>
</feature>
<reference evidence="4" key="2">
    <citation type="journal article" date="2021" name="PeerJ">
        <title>Extensive microbial diversity within the chicken gut microbiome revealed by metagenomics and culture.</title>
        <authorList>
            <person name="Gilroy R."/>
            <person name="Ravi A."/>
            <person name="Getino M."/>
            <person name="Pursley I."/>
            <person name="Horton D.L."/>
            <person name="Alikhan N.F."/>
            <person name="Baker D."/>
            <person name="Gharbi K."/>
            <person name="Hall N."/>
            <person name="Watson M."/>
            <person name="Adriaenssens E.M."/>
            <person name="Foster-Nyarko E."/>
            <person name="Jarju S."/>
            <person name="Secka A."/>
            <person name="Antonio M."/>
            <person name="Oren A."/>
            <person name="Chaudhuri R.R."/>
            <person name="La Ragione R."/>
            <person name="Hildebrand F."/>
            <person name="Pallen M.J."/>
        </authorList>
    </citation>
    <scope>NUCLEOTIDE SEQUENCE</scope>
    <source>
        <strain evidence="4">E3-2379</strain>
    </source>
</reference>
<dbReference type="SUPFAM" id="SSF55073">
    <property type="entry name" value="Nucleotide cyclase"/>
    <property type="match status" value="1"/>
</dbReference>
<comment type="caution">
    <text evidence="4">The sequence shown here is derived from an EMBL/GenBank/DDBJ whole genome shotgun (WGS) entry which is preliminary data.</text>
</comment>
<feature type="transmembrane region" description="Helical" evidence="2">
    <location>
        <begin position="307"/>
        <end position="324"/>
    </location>
</feature>
<name>A0A9D9I250_9FIRM</name>
<comment type="similarity">
    <text evidence="1">Belongs to the adenylyl cyclase class-3 family.</text>
</comment>
<dbReference type="InterPro" id="IPR007890">
    <property type="entry name" value="CHASE2"/>
</dbReference>
<sequence>MRNKKDIWIRCFVAFLVACILTGVIATGIFYKLDNTLNDSFYQKERILDGNIFVIGIDTKSLEELGPYQTWPREYMAKAIEILNQDEEHRPAAIGIDVLYTGRTNDKDDKALAKAAGKYGNVVMATTANFTSQLEENNDMLYLNDYTIESYEEPYKELKENSIQGHINSMYDKDGVIRHLIRTIDLPNGESVNSLNYELYRLYAKEHGLKLNEVPVNSERHTWYLSYSGGPGAYNDGFSFSDLLSGNISPEIFEGAVVLIGAYAPGLMDYCTTAIDHSQVMYGVEIHANAIDALIRNDFKKEISDEMQLVLLFIVCFLFLFLLYRKKILFSSIVWLLSGFSYIGIAYFSYQQGYLLHISWIPFSITVIYIGMIAWNYVLETMEKHRVTNTFKHYVAPEVVNKILENQEELELGGKMTDIAVLFVDIRGFTPMSEILSPLEVVEILNRYLDLTSRCILRNKGTLDKFVGDATMAFFNAPIEQEDYVYQAVKTAWDMVQESHALNQELIEKYGRSVGFGIGVHCGPAVVGNIGAKIRMDYTAIGDTVNTAARLESNAPAGQILISREVANRLEGRIKVTSLGDTIKLKGKAEGFEVLRMEGLIEET</sequence>
<dbReference type="SMART" id="SM00044">
    <property type="entry name" value="CYCc"/>
    <property type="match status" value="1"/>
</dbReference>
<reference evidence="4" key="1">
    <citation type="submission" date="2020-10" db="EMBL/GenBank/DDBJ databases">
        <authorList>
            <person name="Gilroy R."/>
        </authorList>
    </citation>
    <scope>NUCLEOTIDE SEQUENCE</scope>
    <source>
        <strain evidence="4">E3-2379</strain>
    </source>
</reference>
<evidence type="ECO:0000256" key="2">
    <source>
        <dbReference type="SAM" id="Phobius"/>
    </source>
</evidence>
<dbReference type="CDD" id="cd07302">
    <property type="entry name" value="CHD"/>
    <property type="match status" value="1"/>
</dbReference>
<dbReference type="GO" id="GO:0035556">
    <property type="term" value="P:intracellular signal transduction"/>
    <property type="evidence" value="ECO:0007669"/>
    <property type="project" value="InterPro"/>
</dbReference>
<dbReference type="Proteomes" id="UP000823618">
    <property type="component" value="Unassembled WGS sequence"/>
</dbReference>